<reference evidence="3 4" key="1">
    <citation type="submission" date="2018-06" db="EMBL/GenBank/DDBJ databases">
        <title>A transcriptomic atlas of mushroom development highlights an independent origin of complex multicellularity.</title>
        <authorList>
            <consortium name="DOE Joint Genome Institute"/>
            <person name="Krizsan K."/>
            <person name="Almasi E."/>
            <person name="Merenyi Z."/>
            <person name="Sahu N."/>
            <person name="Viragh M."/>
            <person name="Koszo T."/>
            <person name="Mondo S."/>
            <person name="Kiss B."/>
            <person name="Balint B."/>
            <person name="Kues U."/>
            <person name="Barry K."/>
            <person name="Hegedus J.C."/>
            <person name="Henrissat B."/>
            <person name="Johnson J."/>
            <person name="Lipzen A."/>
            <person name="Ohm R."/>
            <person name="Nagy I."/>
            <person name="Pangilinan J."/>
            <person name="Yan J."/>
            <person name="Xiong Y."/>
            <person name="Grigoriev I.V."/>
            <person name="Hibbett D.S."/>
            <person name="Nagy L.G."/>
        </authorList>
    </citation>
    <scope>NUCLEOTIDE SEQUENCE [LARGE SCALE GENOMIC DNA]</scope>
    <source>
        <strain evidence="3 4">SZMC22713</strain>
    </source>
</reference>
<dbReference type="OrthoDB" id="2804471at2759"/>
<evidence type="ECO:0000259" key="2">
    <source>
        <dbReference type="Pfam" id="PF20151"/>
    </source>
</evidence>
<keyword evidence="4" id="KW-1185">Reference proteome</keyword>
<proteinExistence type="predicted"/>
<evidence type="ECO:0000313" key="4">
    <source>
        <dbReference type="Proteomes" id="UP000294933"/>
    </source>
</evidence>
<keyword evidence="1" id="KW-0472">Membrane</keyword>
<feature type="transmembrane region" description="Helical" evidence="1">
    <location>
        <begin position="166"/>
        <end position="188"/>
    </location>
</feature>
<dbReference type="Pfam" id="PF20151">
    <property type="entry name" value="DUF6533"/>
    <property type="match status" value="1"/>
</dbReference>
<feature type="transmembrane region" description="Helical" evidence="1">
    <location>
        <begin position="200"/>
        <end position="220"/>
    </location>
</feature>
<dbReference type="Proteomes" id="UP000294933">
    <property type="component" value="Unassembled WGS sequence"/>
</dbReference>
<dbReference type="AlphaFoldDB" id="A0A4Y7PNC6"/>
<gene>
    <name evidence="3" type="ORF">BD410DRAFT_650335</name>
</gene>
<dbReference type="InterPro" id="IPR045340">
    <property type="entry name" value="DUF6533"/>
</dbReference>
<accession>A0A4Y7PNC6</accession>
<evidence type="ECO:0000256" key="1">
    <source>
        <dbReference type="SAM" id="Phobius"/>
    </source>
</evidence>
<dbReference type="EMBL" id="ML170252">
    <property type="protein sequence ID" value="TDL16099.1"/>
    <property type="molecule type" value="Genomic_DNA"/>
</dbReference>
<organism evidence="3 4">
    <name type="scientific">Rickenella mellea</name>
    <dbReference type="NCBI Taxonomy" id="50990"/>
    <lineage>
        <taxon>Eukaryota</taxon>
        <taxon>Fungi</taxon>
        <taxon>Dikarya</taxon>
        <taxon>Basidiomycota</taxon>
        <taxon>Agaricomycotina</taxon>
        <taxon>Agaricomycetes</taxon>
        <taxon>Hymenochaetales</taxon>
        <taxon>Rickenellaceae</taxon>
        <taxon>Rickenella</taxon>
    </lineage>
</organism>
<keyword evidence="1" id="KW-1133">Transmembrane helix</keyword>
<protein>
    <recommendedName>
        <fullName evidence="2">DUF6533 domain-containing protein</fullName>
    </recommendedName>
</protein>
<keyword evidence="1" id="KW-0812">Transmembrane</keyword>
<feature type="transmembrane region" description="Helical" evidence="1">
    <location>
        <begin position="240"/>
        <end position="262"/>
    </location>
</feature>
<feature type="domain" description="DUF6533" evidence="2">
    <location>
        <begin position="26"/>
        <end position="68"/>
    </location>
</feature>
<sequence length="328" mass="36629">MSDFSPDVSELTALYSNSVLSNRVFLSGSVIVFYDYALTLAGEVSEVWNSKFSGAQVLFFLTRYSFIIRTALEFGLSFRSEPTYPLSRYLLHPTVLDPPCPNWTTFYLRITDICHISEEQVDPGDPSLNQRHCLDHCSISQRHLADAGCRSIWSGCCVFICPQYEFFILASLISTLVLDVLIFSLTFWKTIGHAIEMRKVGLGNSLGYFILRDGTMYFLAKMLTSVSAITVNRFPGVQGTLGSIVPSIGNVLAVILTNRLVLNLRQVSHIQEVNPTIGTFQAEPEFARNSLIGNLGAPLRIDSDDDDIRSDMPTENEIVEEFCSFSDN</sequence>
<evidence type="ECO:0000313" key="3">
    <source>
        <dbReference type="EMBL" id="TDL16099.1"/>
    </source>
</evidence>
<dbReference type="VEuPathDB" id="FungiDB:BD410DRAFT_650335"/>
<name>A0A4Y7PNC6_9AGAM</name>